<dbReference type="Proteomes" id="UP000261660">
    <property type="component" value="Unplaced"/>
</dbReference>
<dbReference type="GeneTree" id="ENSGT00390000005203"/>
<evidence type="ECO:0000256" key="3">
    <source>
        <dbReference type="ARBA" id="ARBA00022327"/>
    </source>
</evidence>
<accession>A0A3Q3NB45</accession>
<keyword evidence="5 6" id="KW-0175">Coiled coil</keyword>
<evidence type="ECO:0000256" key="4">
    <source>
        <dbReference type="ARBA" id="ARBA00022490"/>
    </source>
</evidence>
<dbReference type="PANTHER" id="PTHR22419">
    <property type="entry name" value="COILED-COIL DOMAIN-CONTAINING PROTEIN 172"/>
    <property type="match status" value="1"/>
</dbReference>
<comment type="subcellular location">
    <subcellularLocation>
        <location evidence="1">Cytoplasm</location>
    </subcellularLocation>
</comment>
<dbReference type="InterPro" id="IPR029618">
    <property type="entry name" value="CCDC172"/>
</dbReference>
<sequence>MSLDSLFQQILLTEQQLTEQTQKFKEVQKLSAMRLQFDLMKKQENQMLTKTEELLCQRNHLQERLAKIKRESTEEREKFLREISRFNSGFCLGGNRETESESQTRTEIQDLERKVESLHKMDMMSHRNSHMSSMQEQKRALQLDLDWQLKEAEAVTECLRAESLFVSQKPLTDSNCLLRKELEIHKEGEMELLREALSSEIQ</sequence>
<evidence type="ECO:0000313" key="8">
    <source>
        <dbReference type="Proteomes" id="UP000261660"/>
    </source>
</evidence>
<reference evidence="7" key="2">
    <citation type="submission" date="2025-09" db="UniProtKB">
        <authorList>
            <consortium name="Ensembl"/>
        </authorList>
    </citation>
    <scope>IDENTIFICATION</scope>
</reference>
<dbReference type="AlphaFoldDB" id="A0A3Q3NB45"/>
<protein>
    <recommendedName>
        <fullName evidence="3">Coiled-coil domain-containing protein 172</fullName>
    </recommendedName>
</protein>
<comment type="similarity">
    <text evidence="2">Belongs to the CCDC172 family.</text>
</comment>
<evidence type="ECO:0000256" key="6">
    <source>
        <dbReference type="SAM" id="Coils"/>
    </source>
</evidence>
<evidence type="ECO:0000256" key="2">
    <source>
        <dbReference type="ARBA" id="ARBA00008975"/>
    </source>
</evidence>
<evidence type="ECO:0000256" key="1">
    <source>
        <dbReference type="ARBA" id="ARBA00004496"/>
    </source>
</evidence>
<dbReference type="PANTHER" id="PTHR22419:SF2">
    <property type="entry name" value="COILED-COIL DOMAIN-CONTAINING PROTEIN 172"/>
    <property type="match status" value="1"/>
</dbReference>
<organism evidence="7 8">
    <name type="scientific">Labrus bergylta</name>
    <name type="common">ballan wrasse</name>
    <dbReference type="NCBI Taxonomy" id="56723"/>
    <lineage>
        <taxon>Eukaryota</taxon>
        <taxon>Metazoa</taxon>
        <taxon>Chordata</taxon>
        <taxon>Craniata</taxon>
        <taxon>Vertebrata</taxon>
        <taxon>Euteleostomi</taxon>
        <taxon>Actinopterygii</taxon>
        <taxon>Neopterygii</taxon>
        <taxon>Teleostei</taxon>
        <taxon>Neoteleostei</taxon>
        <taxon>Acanthomorphata</taxon>
        <taxon>Eupercaria</taxon>
        <taxon>Labriformes</taxon>
        <taxon>Labridae</taxon>
        <taxon>Labrus</taxon>
    </lineage>
</organism>
<dbReference type="Ensembl" id="ENSLBET00000032720.1">
    <property type="protein sequence ID" value="ENSLBEP00000031295.1"/>
    <property type="gene ID" value="ENSLBEG00000023626.1"/>
</dbReference>
<dbReference type="GO" id="GO:0005737">
    <property type="term" value="C:cytoplasm"/>
    <property type="evidence" value="ECO:0007669"/>
    <property type="project" value="UniProtKB-SubCell"/>
</dbReference>
<feature type="coiled-coil region" evidence="6">
    <location>
        <begin position="51"/>
        <end position="121"/>
    </location>
</feature>
<dbReference type="InParanoid" id="A0A3Q3NB45"/>
<evidence type="ECO:0000313" key="7">
    <source>
        <dbReference type="Ensembl" id="ENSLBEP00000031295.1"/>
    </source>
</evidence>
<reference evidence="7" key="1">
    <citation type="submission" date="2025-08" db="UniProtKB">
        <authorList>
            <consortium name="Ensembl"/>
        </authorList>
    </citation>
    <scope>IDENTIFICATION</scope>
</reference>
<proteinExistence type="inferred from homology"/>
<keyword evidence="4" id="KW-0963">Cytoplasm</keyword>
<dbReference type="STRING" id="56723.ENSLBEP00000031295"/>
<name>A0A3Q3NB45_9LABR</name>
<evidence type="ECO:0000256" key="5">
    <source>
        <dbReference type="ARBA" id="ARBA00023054"/>
    </source>
</evidence>
<keyword evidence="8" id="KW-1185">Reference proteome</keyword>